<proteinExistence type="predicted"/>
<accession>A0ABP1AZD4</accession>
<feature type="compositionally biased region" description="Basic and acidic residues" evidence="1">
    <location>
        <begin position="41"/>
        <end position="58"/>
    </location>
</feature>
<sequence length="125" mass="13935">MRTVAKAGGDARKGYRTGSYRSMEDRTVCSDPKSGTGKLVHSGDKPPTPEEGRHEGTSHTHSAVRCFAARYCRHAGALIPSLDVSPTSRRCSWDSAFFGFLYGSFWRSVAFFVRLCVRWKDGQRN</sequence>
<keyword evidence="3" id="KW-1185">Reference proteome</keyword>
<feature type="region of interest" description="Disordered" evidence="1">
    <location>
        <begin position="1"/>
        <end position="59"/>
    </location>
</feature>
<gene>
    <name evidence="2" type="ORF">CSSPJE1EN2_LOCUS10847</name>
</gene>
<dbReference type="EMBL" id="OZ023718">
    <property type="protein sequence ID" value="CAK9867852.1"/>
    <property type="molecule type" value="Genomic_DNA"/>
</dbReference>
<protein>
    <submittedName>
        <fullName evidence="2">Uncharacterized protein</fullName>
    </submittedName>
</protein>
<evidence type="ECO:0000256" key="1">
    <source>
        <dbReference type="SAM" id="MobiDB-lite"/>
    </source>
</evidence>
<name>A0ABP1AZD4_9BRYO</name>
<reference evidence="2" key="1">
    <citation type="submission" date="2024-03" db="EMBL/GenBank/DDBJ databases">
        <authorList>
            <consortium name="ELIXIR-Norway"/>
            <consortium name="Elixir Norway"/>
        </authorList>
    </citation>
    <scope>NUCLEOTIDE SEQUENCE</scope>
</reference>
<dbReference type="Proteomes" id="UP001497522">
    <property type="component" value="Chromosome 17"/>
</dbReference>
<evidence type="ECO:0000313" key="2">
    <source>
        <dbReference type="EMBL" id="CAK9867852.1"/>
    </source>
</evidence>
<evidence type="ECO:0000313" key="3">
    <source>
        <dbReference type="Proteomes" id="UP001497522"/>
    </source>
</evidence>
<organism evidence="2 3">
    <name type="scientific">Sphagnum jensenii</name>
    <dbReference type="NCBI Taxonomy" id="128206"/>
    <lineage>
        <taxon>Eukaryota</taxon>
        <taxon>Viridiplantae</taxon>
        <taxon>Streptophyta</taxon>
        <taxon>Embryophyta</taxon>
        <taxon>Bryophyta</taxon>
        <taxon>Sphagnophytina</taxon>
        <taxon>Sphagnopsida</taxon>
        <taxon>Sphagnales</taxon>
        <taxon>Sphagnaceae</taxon>
        <taxon>Sphagnum</taxon>
    </lineage>
</organism>